<evidence type="ECO:0000313" key="2">
    <source>
        <dbReference type="Proteomes" id="UP001374535"/>
    </source>
</evidence>
<dbReference type="Proteomes" id="UP001374535">
    <property type="component" value="Chromosome 1"/>
</dbReference>
<proteinExistence type="predicted"/>
<gene>
    <name evidence="1" type="ORF">V8G54_003715</name>
</gene>
<evidence type="ECO:0000313" key="1">
    <source>
        <dbReference type="EMBL" id="WVZ25171.1"/>
    </source>
</evidence>
<reference evidence="1 2" key="1">
    <citation type="journal article" date="2023" name="Life. Sci Alliance">
        <title>Evolutionary insights into 3D genome organization and epigenetic landscape of Vigna mungo.</title>
        <authorList>
            <person name="Junaid A."/>
            <person name="Singh B."/>
            <person name="Bhatia S."/>
        </authorList>
    </citation>
    <scope>NUCLEOTIDE SEQUENCE [LARGE SCALE GENOMIC DNA]</scope>
    <source>
        <strain evidence="1">Urdbean</strain>
    </source>
</reference>
<accession>A0AAQ3SE45</accession>
<name>A0AAQ3SE45_VIGMU</name>
<protein>
    <submittedName>
        <fullName evidence="1">Uncharacterized protein</fullName>
    </submittedName>
</protein>
<keyword evidence="2" id="KW-1185">Reference proteome</keyword>
<sequence length="167" mass="18706">MGFLNGSIPAPTVIDLLFPQWERGSVSSTPHGSPTLFELMVIQHEHQQPNTNFSTNEPNLFANAAMNRSQSTTNKANSSKKCSYCHRYGHTWMCAIASMVIHQVILAISHRGDAFQVEEKENNEGFSQDPGLNLIRAQFQHNVVFGMNWALCQLECTKKSLQVGEKQ</sequence>
<dbReference type="AlphaFoldDB" id="A0AAQ3SE45"/>
<organism evidence="1 2">
    <name type="scientific">Vigna mungo</name>
    <name type="common">Black gram</name>
    <name type="synonym">Phaseolus mungo</name>
    <dbReference type="NCBI Taxonomy" id="3915"/>
    <lineage>
        <taxon>Eukaryota</taxon>
        <taxon>Viridiplantae</taxon>
        <taxon>Streptophyta</taxon>
        <taxon>Embryophyta</taxon>
        <taxon>Tracheophyta</taxon>
        <taxon>Spermatophyta</taxon>
        <taxon>Magnoliopsida</taxon>
        <taxon>eudicotyledons</taxon>
        <taxon>Gunneridae</taxon>
        <taxon>Pentapetalae</taxon>
        <taxon>rosids</taxon>
        <taxon>fabids</taxon>
        <taxon>Fabales</taxon>
        <taxon>Fabaceae</taxon>
        <taxon>Papilionoideae</taxon>
        <taxon>50 kb inversion clade</taxon>
        <taxon>NPAAA clade</taxon>
        <taxon>indigoferoid/millettioid clade</taxon>
        <taxon>Phaseoleae</taxon>
        <taxon>Vigna</taxon>
    </lineage>
</organism>
<dbReference type="EMBL" id="CP144700">
    <property type="protein sequence ID" value="WVZ25171.1"/>
    <property type="molecule type" value="Genomic_DNA"/>
</dbReference>